<comment type="function">
    <text evidence="9">Acts as an acyl-protein thioesterase that hydrolyzes fatty acids from acylated residues in proteins. Regulates the mitochondrial S-depalmitoylation of the nucleophilic active site residue of peroxiredoxin-5/PRDX5, a key antioxidant protein, therefore modulating mitochondrial antioxidant ability. Also catalyzes the deglucuronidation of mycophenolic acid acyl-glucuronide, an active metabolite of the immunosuppressant drug mycophenolate.</text>
</comment>
<accession>A0A2V3V686</accession>
<evidence type="ECO:0000256" key="10">
    <source>
        <dbReference type="ARBA" id="ARBA00047409"/>
    </source>
</evidence>
<comment type="catalytic activity">
    <reaction evidence="11">
        <text>mycophenolic acid O-acyl-beta-D-glucuronide + H2O = mycophenolate + D-glucuronate + H(+)</text>
        <dbReference type="Rhea" id="RHEA:34179"/>
        <dbReference type="ChEBI" id="CHEBI:15377"/>
        <dbReference type="ChEBI" id="CHEBI:15378"/>
        <dbReference type="ChEBI" id="CHEBI:58720"/>
        <dbReference type="ChEBI" id="CHEBI:62932"/>
        <dbReference type="ChEBI" id="CHEBI:66982"/>
        <dbReference type="EC" id="3.1.1.93"/>
    </reaction>
    <physiologicalReaction direction="left-to-right" evidence="11">
        <dbReference type="Rhea" id="RHEA:34180"/>
    </physiologicalReaction>
</comment>
<evidence type="ECO:0000313" key="14">
    <source>
        <dbReference type="Proteomes" id="UP000248014"/>
    </source>
</evidence>
<keyword evidence="3" id="KW-0809">Transit peptide</keyword>
<dbReference type="PANTHER" id="PTHR16138">
    <property type="entry name" value="MYCOPHENOLIC ACID ACYL-GLUCURONIDE ESTERASE, MITOCHONDRIAL"/>
    <property type="match status" value="1"/>
</dbReference>
<sequence>MQCSAKPQPMTNTLSFLDRADRPRLVYAHRRAAPERAAAPTLVFLPGYASDMTGTKALALDAWAGAQGLAMLRFDYAGCGSSNGAFEDQGLADWRDDALALIDTVVSGPVLLIGSSMGGWLALLVALARPQRVAGIIGIAAAPDFTMWGFTQDEKMTILTEGRLERVSEYGPEPMVTTRKFWQSGEGNRVLIGEIAYDGPVRLIQGQKDDAVPWQYALETAKQLRSEDVQLMLIKDGDHRLSRDGDIALLVQTVGNLLADLSGN</sequence>
<feature type="domain" description="AB hydrolase-1" evidence="12">
    <location>
        <begin position="42"/>
        <end position="191"/>
    </location>
</feature>
<name>A0A2V3V686_9SPHN</name>
<dbReference type="EC" id="3.1.1.93" evidence="4"/>
<keyword evidence="14" id="KW-1185">Reference proteome</keyword>
<dbReference type="SUPFAM" id="SSF53474">
    <property type="entry name" value="alpha/beta-Hydrolases"/>
    <property type="match status" value="1"/>
</dbReference>
<dbReference type="PANTHER" id="PTHR16138:SF7">
    <property type="entry name" value="PALMITOYL-PROTEIN THIOESTERASE ABHD10, MITOCHONDRIAL"/>
    <property type="match status" value="1"/>
</dbReference>
<comment type="catalytic activity">
    <reaction evidence="10">
        <text>S-hexadecanoyl-L-cysteinyl-[protein] + H2O = L-cysteinyl-[protein] + hexadecanoate + H(+)</text>
        <dbReference type="Rhea" id="RHEA:19233"/>
        <dbReference type="Rhea" id="RHEA-COMP:10131"/>
        <dbReference type="Rhea" id="RHEA-COMP:11032"/>
        <dbReference type="ChEBI" id="CHEBI:7896"/>
        <dbReference type="ChEBI" id="CHEBI:15377"/>
        <dbReference type="ChEBI" id="CHEBI:15378"/>
        <dbReference type="ChEBI" id="CHEBI:29950"/>
        <dbReference type="ChEBI" id="CHEBI:74151"/>
        <dbReference type="EC" id="3.1.2.22"/>
    </reaction>
    <physiologicalReaction direction="left-to-right" evidence="10">
        <dbReference type="Rhea" id="RHEA:19234"/>
    </physiologicalReaction>
</comment>
<dbReference type="Pfam" id="PF12697">
    <property type="entry name" value="Abhydrolase_6"/>
    <property type="match status" value="1"/>
</dbReference>
<reference evidence="13 14" key="1">
    <citation type="submission" date="2018-05" db="EMBL/GenBank/DDBJ databases">
        <title>Genomic Encyclopedia of Type Strains, Phase IV (KMG-IV): sequencing the most valuable type-strain genomes for metagenomic binning, comparative biology and taxonomic classification.</title>
        <authorList>
            <person name="Goeker M."/>
        </authorList>
    </citation>
    <scope>NUCLEOTIDE SEQUENCE [LARGE SCALE GENOMIC DNA]</scope>
    <source>
        <strain evidence="13 14">DSM 3183</strain>
    </source>
</reference>
<proteinExistence type="predicted"/>
<dbReference type="GO" id="GO:0102390">
    <property type="term" value="F:mycophenolic acid acyl-glucuronide esterase activity"/>
    <property type="evidence" value="ECO:0007669"/>
    <property type="project" value="UniProtKB-EC"/>
</dbReference>
<evidence type="ECO:0000256" key="2">
    <source>
        <dbReference type="ARBA" id="ARBA00022801"/>
    </source>
</evidence>
<evidence type="ECO:0000256" key="8">
    <source>
        <dbReference type="ARBA" id="ARBA00042704"/>
    </source>
</evidence>
<dbReference type="InterPro" id="IPR052382">
    <property type="entry name" value="ABHD10_acyl-thioesterase"/>
</dbReference>
<evidence type="ECO:0000256" key="4">
    <source>
        <dbReference type="ARBA" id="ARBA00039132"/>
    </source>
</evidence>
<dbReference type="InterPro" id="IPR029058">
    <property type="entry name" value="AB_hydrolase_fold"/>
</dbReference>
<gene>
    <name evidence="13" type="ORF">C7451_105185</name>
</gene>
<dbReference type="Proteomes" id="UP000248014">
    <property type="component" value="Unassembled WGS sequence"/>
</dbReference>
<evidence type="ECO:0000256" key="7">
    <source>
        <dbReference type="ARBA" id="ARBA00042645"/>
    </source>
</evidence>
<evidence type="ECO:0000256" key="3">
    <source>
        <dbReference type="ARBA" id="ARBA00022946"/>
    </source>
</evidence>
<organism evidence="13 14">
    <name type="scientific">Blastomonas natatoria</name>
    <dbReference type="NCBI Taxonomy" id="34015"/>
    <lineage>
        <taxon>Bacteria</taxon>
        <taxon>Pseudomonadati</taxon>
        <taxon>Pseudomonadota</taxon>
        <taxon>Alphaproteobacteria</taxon>
        <taxon>Sphingomonadales</taxon>
        <taxon>Sphingomonadaceae</taxon>
        <taxon>Blastomonas</taxon>
    </lineage>
</organism>
<evidence type="ECO:0000256" key="11">
    <source>
        <dbReference type="ARBA" id="ARBA00047972"/>
    </source>
</evidence>
<protein>
    <recommendedName>
        <fullName evidence="5">Palmitoyl-protein thioesterase ABHD10, mitochondrial</fullName>
        <ecNumber evidence="4">3.1.1.93</ecNumber>
        <ecNumber evidence="1">3.1.2.22</ecNumber>
    </recommendedName>
    <alternativeName>
        <fullName evidence="7">Acyl-protein thioesterase ABHD10</fullName>
    </alternativeName>
    <alternativeName>
        <fullName evidence="8">Alpha/beta hydrolase domain-containing protein 10</fullName>
    </alternativeName>
    <alternativeName>
        <fullName evidence="6">Mycophenolic acid acyl-glucuronide esterase, mitochondrial</fullName>
    </alternativeName>
</protein>
<dbReference type="EMBL" id="QJJM01000005">
    <property type="protein sequence ID" value="PXW76411.1"/>
    <property type="molecule type" value="Genomic_DNA"/>
</dbReference>
<dbReference type="InterPro" id="IPR000073">
    <property type="entry name" value="AB_hydrolase_1"/>
</dbReference>
<evidence type="ECO:0000256" key="9">
    <source>
        <dbReference type="ARBA" id="ARBA00046047"/>
    </source>
</evidence>
<evidence type="ECO:0000256" key="5">
    <source>
        <dbReference type="ARBA" id="ARBA00039314"/>
    </source>
</evidence>
<dbReference type="GO" id="GO:0008474">
    <property type="term" value="F:palmitoyl-(protein) hydrolase activity"/>
    <property type="evidence" value="ECO:0007669"/>
    <property type="project" value="UniProtKB-EC"/>
</dbReference>
<evidence type="ECO:0000256" key="1">
    <source>
        <dbReference type="ARBA" id="ARBA00012423"/>
    </source>
</evidence>
<dbReference type="AlphaFoldDB" id="A0A2V3V686"/>
<comment type="caution">
    <text evidence="13">The sequence shown here is derived from an EMBL/GenBank/DDBJ whole genome shotgun (WGS) entry which is preliminary data.</text>
</comment>
<evidence type="ECO:0000259" key="12">
    <source>
        <dbReference type="Pfam" id="PF12697"/>
    </source>
</evidence>
<keyword evidence="2 13" id="KW-0378">Hydrolase</keyword>
<dbReference type="EC" id="3.1.2.22" evidence="1"/>
<evidence type="ECO:0000313" key="13">
    <source>
        <dbReference type="EMBL" id="PXW76411.1"/>
    </source>
</evidence>
<evidence type="ECO:0000256" key="6">
    <source>
        <dbReference type="ARBA" id="ARBA00041520"/>
    </source>
</evidence>
<dbReference type="Gene3D" id="3.40.50.1820">
    <property type="entry name" value="alpha/beta hydrolase"/>
    <property type="match status" value="1"/>
</dbReference>